<name>A0A455SGI1_9CHLR</name>
<accession>A0A455SGI1</accession>
<dbReference type="SUPFAM" id="SSF53335">
    <property type="entry name" value="S-adenosyl-L-methionine-dependent methyltransferases"/>
    <property type="match status" value="1"/>
</dbReference>
<sequence length="270" mass="30135">MTSEPTSSTLHEETRRIWDQNASFWDASMSDEGNDFQRLLVYPASERLLQLQPGETVLELACGNGVFARRMAQSGAHVVATDFSATMIERARARIAPTDQIEFRQVDATREEELLALGIRRFDAAVCNMGIMDMTEIEPLMRGIRQVVKPGGRFVFTLSHPCFNHSGISLVAEETTINGEIKTTHAVKVMTYLSTSPQKGVAMQGQPVAQYYFDRPLHLLFNACFRAGLMLDGLEEPAFPSSPKEAQRSSFDWAHYDVPPILAARLRIPA</sequence>
<evidence type="ECO:0000259" key="3">
    <source>
        <dbReference type="Pfam" id="PF13649"/>
    </source>
</evidence>
<dbReference type="CDD" id="cd02440">
    <property type="entry name" value="AdoMet_MTases"/>
    <property type="match status" value="1"/>
</dbReference>
<dbReference type="Gene3D" id="3.40.50.150">
    <property type="entry name" value="Vaccinia Virus protein VP39"/>
    <property type="match status" value="1"/>
</dbReference>
<protein>
    <submittedName>
        <fullName evidence="4">Class I SAM-dependent methyltransferase</fullName>
    </submittedName>
</protein>
<dbReference type="AlphaFoldDB" id="A0A455SGI1"/>
<dbReference type="InterPro" id="IPR029063">
    <property type="entry name" value="SAM-dependent_MTases_sf"/>
</dbReference>
<feature type="domain" description="Methyltransferase" evidence="3">
    <location>
        <begin position="57"/>
        <end position="152"/>
    </location>
</feature>
<evidence type="ECO:0000256" key="1">
    <source>
        <dbReference type="ARBA" id="ARBA00022603"/>
    </source>
</evidence>
<dbReference type="InterPro" id="IPR041698">
    <property type="entry name" value="Methyltransf_25"/>
</dbReference>
<dbReference type="GO" id="GO:0032259">
    <property type="term" value="P:methylation"/>
    <property type="evidence" value="ECO:0007669"/>
    <property type="project" value="UniProtKB-KW"/>
</dbReference>
<dbReference type="EMBL" id="AP019376">
    <property type="protein sequence ID" value="BBH87557.1"/>
    <property type="molecule type" value="Genomic_DNA"/>
</dbReference>
<dbReference type="PANTHER" id="PTHR43861:SF1">
    <property type="entry name" value="TRANS-ACONITATE 2-METHYLTRANSFERASE"/>
    <property type="match status" value="1"/>
</dbReference>
<keyword evidence="1 4" id="KW-0489">Methyltransferase</keyword>
<evidence type="ECO:0000256" key="2">
    <source>
        <dbReference type="ARBA" id="ARBA00022679"/>
    </source>
</evidence>
<organism evidence="4">
    <name type="scientific">Thermosporothrix sp. COM3</name>
    <dbReference type="NCBI Taxonomy" id="2490863"/>
    <lineage>
        <taxon>Bacteria</taxon>
        <taxon>Bacillati</taxon>
        <taxon>Chloroflexota</taxon>
        <taxon>Ktedonobacteria</taxon>
        <taxon>Ktedonobacterales</taxon>
        <taxon>Thermosporotrichaceae</taxon>
        <taxon>Thermosporothrix</taxon>
    </lineage>
</organism>
<dbReference type="GO" id="GO:0008168">
    <property type="term" value="F:methyltransferase activity"/>
    <property type="evidence" value="ECO:0007669"/>
    <property type="project" value="UniProtKB-KW"/>
</dbReference>
<dbReference type="Pfam" id="PF13649">
    <property type="entry name" value="Methyltransf_25"/>
    <property type="match status" value="1"/>
</dbReference>
<gene>
    <name evidence="4" type="ORF">KTC_23080</name>
</gene>
<evidence type="ECO:0000313" key="4">
    <source>
        <dbReference type="EMBL" id="BBH87557.1"/>
    </source>
</evidence>
<dbReference type="PANTHER" id="PTHR43861">
    <property type="entry name" value="TRANS-ACONITATE 2-METHYLTRANSFERASE-RELATED"/>
    <property type="match status" value="1"/>
</dbReference>
<reference evidence="4" key="1">
    <citation type="submission" date="2018-12" db="EMBL/GenBank/DDBJ databases">
        <title>Novel natural products biosynthetic potential of the class Ktedonobacteria.</title>
        <authorList>
            <person name="Zheng Y."/>
            <person name="Saitou A."/>
            <person name="Wang C.M."/>
            <person name="Toyoda A."/>
            <person name="Minakuchi Y."/>
            <person name="Sekiguchi Y."/>
            <person name="Ueda K."/>
            <person name="Takano H."/>
            <person name="Sakai Y."/>
            <person name="Yokota A."/>
            <person name="Yabe S."/>
        </authorList>
    </citation>
    <scope>NUCLEOTIDE SEQUENCE</scope>
    <source>
        <strain evidence="4">COM3</strain>
    </source>
</reference>
<proteinExistence type="predicted"/>
<keyword evidence="2 4" id="KW-0808">Transferase</keyword>